<protein>
    <submittedName>
        <fullName evidence="1">Uncharacterized protein</fullName>
    </submittedName>
</protein>
<sequence length="135" mass="14556">MSGWGNTSKQTSPGISCSLYPKAKAAPSNTEIECFKGHLQKLNKNFGLSLCMNTEGENVPTRVGPAPLGGYLSYQLAPTAGNFKAAYNVDLPERCNSDSVPLTIYPSFPLSLVFPLFNSISSANERQLSSFEDKS</sequence>
<name>A0AAU9XAP0_9CNID</name>
<comment type="caution">
    <text evidence="1">The sequence shown here is derived from an EMBL/GenBank/DDBJ whole genome shotgun (WGS) entry which is preliminary data.</text>
</comment>
<gene>
    <name evidence="1" type="ORF">PMEA_00019970</name>
</gene>
<dbReference type="EMBL" id="CALNXJ010000036">
    <property type="protein sequence ID" value="CAH3141915.1"/>
    <property type="molecule type" value="Genomic_DNA"/>
</dbReference>
<reference evidence="1 2" key="1">
    <citation type="submission" date="2022-05" db="EMBL/GenBank/DDBJ databases">
        <authorList>
            <consortium name="Genoscope - CEA"/>
            <person name="William W."/>
        </authorList>
    </citation>
    <scope>NUCLEOTIDE SEQUENCE [LARGE SCALE GENOMIC DNA]</scope>
</reference>
<proteinExistence type="predicted"/>
<dbReference type="Proteomes" id="UP001159428">
    <property type="component" value="Unassembled WGS sequence"/>
</dbReference>
<organism evidence="1 2">
    <name type="scientific">Pocillopora meandrina</name>
    <dbReference type="NCBI Taxonomy" id="46732"/>
    <lineage>
        <taxon>Eukaryota</taxon>
        <taxon>Metazoa</taxon>
        <taxon>Cnidaria</taxon>
        <taxon>Anthozoa</taxon>
        <taxon>Hexacorallia</taxon>
        <taxon>Scleractinia</taxon>
        <taxon>Astrocoeniina</taxon>
        <taxon>Pocilloporidae</taxon>
        <taxon>Pocillopora</taxon>
    </lineage>
</organism>
<keyword evidence="2" id="KW-1185">Reference proteome</keyword>
<dbReference type="AlphaFoldDB" id="A0AAU9XAP0"/>
<evidence type="ECO:0000313" key="2">
    <source>
        <dbReference type="Proteomes" id="UP001159428"/>
    </source>
</evidence>
<evidence type="ECO:0000313" key="1">
    <source>
        <dbReference type="EMBL" id="CAH3141915.1"/>
    </source>
</evidence>
<accession>A0AAU9XAP0</accession>